<reference evidence="1" key="1">
    <citation type="submission" date="2022-10" db="EMBL/GenBank/DDBJ databases">
        <title>Complete Genome of Trichothecium roseum strain YXFP-22015, a Plant Pathogen Isolated from Citrus.</title>
        <authorList>
            <person name="Wang Y."/>
            <person name="Zhu L."/>
        </authorList>
    </citation>
    <scope>NUCLEOTIDE SEQUENCE</scope>
    <source>
        <strain evidence="1">YXFP-22015</strain>
    </source>
</reference>
<sequence>MPLEKNCLVTVGATVGFEKLTKAVLQPTFWSFLSSQGFTALRVQSGPDVKWAAEMVSSQDSAIPDKFEINVFETRDNLMLEEMTLCKEVKGRRERGLVIAHAGTGTILDAWKVDVPLIVVPNTSLLDDHQTEMAQHMAQAGYATMATPDTQDLQEAIHKSVLLQEEGKSRWPPHQVNKEGRKTVSIWDIGPTGPIKVKEAYKEADSQMAHD</sequence>
<evidence type="ECO:0000313" key="1">
    <source>
        <dbReference type="EMBL" id="KAI9900351.1"/>
    </source>
</evidence>
<accession>A0ACC0V4H4</accession>
<keyword evidence="2" id="KW-1185">Reference proteome</keyword>
<proteinExistence type="predicted"/>
<dbReference type="EMBL" id="CM047943">
    <property type="protein sequence ID" value="KAI9900351.1"/>
    <property type="molecule type" value="Genomic_DNA"/>
</dbReference>
<dbReference type="Proteomes" id="UP001163324">
    <property type="component" value="Chromosome 4"/>
</dbReference>
<evidence type="ECO:0000313" key="2">
    <source>
        <dbReference type="Proteomes" id="UP001163324"/>
    </source>
</evidence>
<gene>
    <name evidence="1" type="ORF">N3K66_004613</name>
</gene>
<comment type="caution">
    <text evidence="1">The sequence shown here is derived from an EMBL/GenBank/DDBJ whole genome shotgun (WGS) entry which is preliminary data.</text>
</comment>
<name>A0ACC0V4H4_9HYPO</name>
<protein>
    <submittedName>
        <fullName evidence="1">Uncharacterized protein</fullName>
    </submittedName>
</protein>
<organism evidence="1 2">
    <name type="scientific">Trichothecium roseum</name>
    <dbReference type="NCBI Taxonomy" id="47278"/>
    <lineage>
        <taxon>Eukaryota</taxon>
        <taxon>Fungi</taxon>
        <taxon>Dikarya</taxon>
        <taxon>Ascomycota</taxon>
        <taxon>Pezizomycotina</taxon>
        <taxon>Sordariomycetes</taxon>
        <taxon>Hypocreomycetidae</taxon>
        <taxon>Hypocreales</taxon>
        <taxon>Hypocreales incertae sedis</taxon>
        <taxon>Trichothecium</taxon>
    </lineage>
</organism>